<organism evidence="1 3">
    <name type="scientific">Natrialba magadii (strain ATCC 43099 / DSM 3394 / CCM 3739 / CIP 104546 / IAM 13178 / JCM 8861 / NBRC 102185 / NCIMB 2190 / MS3)</name>
    <name type="common">Natronobacterium magadii</name>
    <dbReference type="NCBI Taxonomy" id="547559"/>
    <lineage>
        <taxon>Archaea</taxon>
        <taxon>Methanobacteriati</taxon>
        <taxon>Methanobacteriota</taxon>
        <taxon>Stenosarchaea group</taxon>
        <taxon>Halobacteria</taxon>
        <taxon>Halobacteriales</taxon>
        <taxon>Natrialbaceae</taxon>
        <taxon>Natrialba</taxon>
    </lineage>
</organism>
<dbReference type="GO" id="GO:0015035">
    <property type="term" value="F:protein-disulfide reductase activity"/>
    <property type="evidence" value="ECO:0007669"/>
    <property type="project" value="InterPro"/>
</dbReference>
<dbReference type="Proteomes" id="UP000011543">
    <property type="component" value="Unassembled WGS sequence"/>
</dbReference>
<dbReference type="OrthoDB" id="195634at2157"/>
<dbReference type="EMBL" id="CP001932">
    <property type="protein sequence ID" value="ADD04923.1"/>
    <property type="molecule type" value="Genomic_DNA"/>
</dbReference>
<dbReference type="PaxDb" id="547559-Nmag_1344"/>
<dbReference type="STRING" id="547559.Nmag_1344"/>
<dbReference type="PATRIC" id="fig|547559.17.peg.3796"/>
<dbReference type="GeneID" id="8824177"/>
<reference evidence="1 3" key="2">
    <citation type="journal article" date="2012" name="BMC Genomics">
        <title>A comparative genomics perspective on the genetic content of the alkaliphilic haloarchaeon Natrialba magadii ATCC 43099T.</title>
        <authorList>
            <person name="Siddaramappa S."/>
            <person name="Challacombe J.F."/>
            <person name="Decastro R.E."/>
            <person name="Pfeiffer F."/>
            <person name="Sastre D.E."/>
            <person name="Gimenez M.I."/>
            <person name="Paggi R.A."/>
            <person name="Detter J.C."/>
            <person name="Davenport K.W."/>
            <person name="Goodwin L.A."/>
            <person name="Kyrpides N."/>
            <person name="Tapia R."/>
            <person name="Pitluck S."/>
            <person name="Lucas S."/>
            <person name="Woyke T."/>
            <person name="Maupin-Furlow J.A."/>
        </authorList>
    </citation>
    <scope>NUCLEOTIDE SEQUENCE [LARGE SCALE GENOMIC DNA]</scope>
    <source>
        <strain evidence="1">ATCC 43099</strain>
        <strain evidence="3">ATCC 43099 / DSM 3394 / CCM 3739 / CIP 104546 / IAM 13178 / JCM 8861 / NBRC 102185 / NCIMB 2190 / MS3</strain>
    </source>
</reference>
<dbReference type="RefSeq" id="WP_004267997.1">
    <property type="nucleotide sequence ID" value="NC_013922.1"/>
</dbReference>
<reference evidence="1" key="4">
    <citation type="submission" date="2016-09" db="EMBL/GenBank/DDBJ databases">
        <authorList>
            <person name="Pfeiffer F."/>
        </authorList>
    </citation>
    <scope>NUCLEOTIDE SEQUENCE</scope>
    <source>
        <strain evidence="1">ATCC 43099</strain>
    </source>
</reference>
<keyword evidence="3" id="KW-1185">Reference proteome</keyword>
<reference evidence="3" key="1">
    <citation type="submission" date="2010-02" db="EMBL/GenBank/DDBJ databases">
        <title>Complete sequence of chromosome of Natrialba magadii ATCC 43099.</title>
        <authorList>
            <consortium name="US DOE Joint Genome Institute"/>
            <person name="Lucas S."/>
            <person name="Copeland A."/>
            <person name="Lapidus A."/>
            <person name="Cheng J.-F."/>
            <person name="Bruce D."/>
            <person name="Goodwin L."/>
            <person name="Pitluck S."/>
            <person name="Davenport K."/>
            <person name="Saunders E."/>
            <person name="Detter J.C."/>
            <person name="Han C."/>
            <person name="Tapia R."/>
            <person name="Land M."/>
            <person name="Hauser L."/>
            <person name="Kyrpides N."/>
            <person name="Mikhailova N."/>
            <person name="De Castro R.E."/>
            <person name="Maupin-Furlow J.A."/>
            <person name="Woyke T."/>
        </authorList>
    </citation>
    <scope>NUCLEOTIDE SEQUENCE [LARGE SCALE GENOMIC DNA]</scope>
    <source>
        <strain evidence="3">ATCC 43099 / DSM 3394 / CCM 3739 / CIP 104546 / IAM 13178 / JCM 8861 / NBRC 102185 / NCIMB 2190 / MS3</strain>
    </source>
</reference>
<evidence type="ECO:0000313" key="1">
    <source>
        <dbReference type="EMBL" id="ADD04923.1"/>
    </source>
</evidence>
<name>D3SSX7_NATMM</name>
<evidence type="ECO:0000313" key="4">
    <source>
        <dbReference type="Proteomes" id="UP000011543"/>
    </source>
</evidence>
<dbReference type="HOGENOM" id="CLU_2021565_0_0_2"/>
<dbReference type="EMBL" id="AOHS01000060">
    <property type="protein sequence ID" value="ELY23972.1"/>
    <property type="molecule type" value="Genomic_DNA"/>
</dbReference>
<dbReference type="eggNOG" id="arCOG04646">
    <property type="taxonomic scope" value="Archaea"/>
</dbReference>
<sequence>METPTLVYDDDCGFCTWWADYLTSRSSIQLVGYSDLDHTSELRAALPEQYDDCSHLVTEDGVHSCGASIEQAFLRAEFDGPVHDLVRFVHHFEEYQRLRDHGYQWVANNRGLLGNYFSKTPPARVDGQGSE</sequence>
<dbReference type="AlphaFoldDB" id="D3SSX7"/>
<evidence type="ECO:0008006" key="5">
    <source>
        <dbReference type="Google" id="ProtNLM"/>
    </source>
</evidence>
<dbReference type="KEGG" id="nmg:Nmag_1344"/>
<gene>
    <name evidence="1" type="ordered locus">Nmag_1344</name>
    <name evidence="2" type="ORF">C500_19240</name>
</gene>
<reference evidence="2 4" key="3">
    <citation type="journal article" date="2014" name="PLoS Genet.">
        <title>Phylogenetically driven sequencing of extremely halophilic archaea reveals strategies for static and dynamic osmo-response.</title>
        <authorList>
            <person name="Becker E.A."/>
            <person name="Seitzer P.M."/>
            <person name="Tritt A."/>
            <person name="Larsen D."/>
            <person name="Krusor M."/>
            <person name="Yao A.I."/>
            <person name="Wu D."/>
            <person name="Madern D."/>
            <person name="Eisen J.A."/>
            <person name="Darling A.E."/>
            <person name="Facciotti M.T."/>
        </authorList>
    </citation>
    <scope>NUCLEOTIDE SEQUENCE [LARGE SCALE GENOMIC DNA]</scope>
    <source>
        <strain evidence="4">ATCC 43099 / DSM 3394 / CCM 3739 / CIP 104546 / IAM 13178 / JCM 8861 / NBRC 102185 / NCIMB 2190 / MS3</strain>
        <strain evidence="2">MS-3</strain>
    </source>
</reference>
<protein>
    <recommendedName>
        <fullName evidence="5">DUF393 family protein</fullName>
    </recommendedName>
</protein>
<dbReference type="Proteomes" id="UP000001879">
    <property type="component" value="Chromosome"/>
</dbReference>
<dbReference type="Pfam" id="PF04134">
    <property type="entry name" value="DCC1-like"/>
    <property type="match status" value="1"/>
</dbReference>
<evidence type="ECO:0000313" key="2">
    <source>
        <dbReference type="EMBL" id="ELY23972.1"/>
    </source>
</evidence>
<evidence type="ECO:0000313" key="3">
    <source>
        <dbReference type="Proteomes" id="UP000001879"/>
    </source>
</evidence>
<accession>D3SSX7</accession>
<dbReference type="InterPro" id="IPR007263">
    <property type="entry name" value="DCC1-like"/>
</dbReference>
<proteinExistence type="predicted"/>